<evidence type="ECO:0000313" key="2">
    <source>
        <dbReference type="EMBL" id="MCO8298710.1"/>
    </source>
</evidence>
<dbReference type="RefSeq" id="WP_253210282.1">
    <property type="nucleotide sequence ID" value="NZ_JACACB010000029.1"/>
</dbReference>
<feature type="non-terminal residue" evidence="2">
    <location>
        <position position="358"/>
    </location>
</feature>
<dbReference type="PANTHER" id="PTHR10353:SF136">
    <property type="entry name" value="ARYL-PHOSPHO-BETA-D-GLUCOSIDASE BGLC"/>
    <property type="match status" value="1"/>
</dbReference>
<dbReference type="SUPFAM" id="SSF51445">
    <property type="entry name" value="(Trans)glycosidases"/>
    <property type="match status" value="1"/>
</dbReference>
<dbReference type="PANTHER" id="PTHR10353">
    <property type="entry name" value="GLYCOSYL HYDROLASE"/>
    <property type="match status" value="1"/>
</dbReference>
<dbReference type="Gene3D" id="3.20.20.80">
    <property type="entry name" value="Glycosidases"/>
    <property type="match status" value="1"/>
</dbReference>
<protein>
    <submittedName>
        <fullName evidence="2">Glycoside hydrolase family 1 protein</fullName>
    </submittedName>
</protein>
<sequence length="358" mass="41790">MCAQSSCLFANDFLWGAATAAYQIEGAHLKHGKTLSVVEKNMNKDYADPSVASGHYEYWEKDLALMKEIGLKAYRFSISWPRILPNGRGEVNQEGLDFYRNIINRLKEYEIEPIVTIYHFDLPQCLQDEYGGWTSRKIIDDFGEYCQVLFTHFDDVKYWLTINEQSNMFQLPYLMEFDPNIPLEKQKYEMNHIMTLAHAKATHLCRSILPNAKIGPALGVIPNYPATPKPNDVLAAKHADELRTYLFMDLYMKGSYRPFVWNYLVENELEPNIKPGDMDYIQSAKPDFVGINYYQSRVVKYIPKDKERKELKLNYDGKDDDTQFDNIPGLFEGMFNQFTPKTRWDWEIDPVGLRYLLN</sequence>
<dbReference type="Pfam" id="PF00232">
    <property type="entry name" value="Glyco_hydro_1"/>
    <property type="match status" value="1"/>
</dbReference>
<dbReference type="GO" id="GO:0005829">
    <property type="term" value="C:cytosol"/>
    <property type="evidence" value="ECO:0007669"/>
    <property type="project" value="TreeGrafter"/>
</dbReference>
<accession>A0AB35HRJ4</accession>
<dbReference type="PROSITE" id="PS00653">
    <property type="entry name" value="GLYCOSYL_HYDROL_F1_2"/>
    <property type="match status" value="1"/>
</dbReference>
<organism evidence="2 3">
    <name type="scientific">Tetragenococcus halophilus</name>
    <name type="common">Pediococcus halophilus</name>
    <dbReference type="NCBI Taxonomy" id="51669"/>
    <lineage>
        <taxon>Bacteria</taxon>
        <taxon>Bacillati</taxon>
        <taxon>Bacillota</taxon>
        <taxon>Bacilli</taxon>
        <taxon>Lactobacillales</taxon>
        <taxon>Enterococcaceae</taxon>
        <taxon>Tetragenococcus</taxon>
    </lineage>
</organism>
<dbReference type="Proteomes" id="UP001057280">
    <property type="component" value="Unassembled WGS sequence"/>
</dbReference>
<dbReference type="InterPro" id="IPR033132">
    <property type="entry name" value="GH_1_N_CS"/>
</dbReference>
<reference evidence="2" key="2">
    <citation type="journal article" date="2021" name="BMC Microbiol.">
        <title>The diversity among the species Tetragenococcus halophilus including new isolates from a lupine seed fermentation.</title>
        <authorList>
            <person name="Link T."/>
            <person name="Vogel R.F."/>
            <person name="Ehrmann M.A."/>
        </authorList>
    </citation>
    <scope>NUCLEOTIDE SEQUENCE</scope>
    <source>
        <strain evidence="2">TMW 2.2257</strain>
    </source>
</reference>
<reference evidence="2" key="1">
    <citation type="submission" date="2020-06" db="EMBL/GenBank/DDBJ databases">
        <authorList>
            <person name="Link T."/>
            <person name="Ehrmann M."/>
        </authorList>
    </citation>
    <scope>NUCLEOTIDE SEQUENCE</scope>
    <source>
        <strain evidence="2">TMW 2.2257</strain>
    </source>
</reference>
<dbReference type="GO" id="GO:0016052">
    <property type="term" value="P:carbohydrate catabolic process"/>
    <property type="evidence" value="ECO:0007669"/>
    <property type="project" value="TreeGrafter"/>
</dbReference>
<dbReference type="InterPro" id="IPR017853">
    <property type="entry name" value="GH"/>
</dbReference>
<name>A0AB35HRJ4_TETHA</name>
<dbReference type="AlphaFoldDB" id="A0AB35HRJ4"/>
<proteinExistence type="inferred from homology"/>
<comment type="caution">
    <text evidence="2">The sequence shown here is derived from an EMBL/GenBank/DDBJ whole genome shotgun (WGS) entry which is preliminary data.</text>
</comment>
<keyword evidence="2" id="KW-0378">Hydrolase</keyword>
<dbReference type="EMBL" id="JACACB010000029">
    <property type="protein sequence ID" value="MCO8298710.1"/>
    <property type="molecule type" value="Genomic_DNA"/>
</dbReference>
<dbReference type="InterPro" id="IPR001360">
    <property type="entry name" value="Glyco_hydro_1"/>
</dbReference>
<evidence type="ECO:0000256" key="1">
    <source>
        <dbReference type="RuleBase" id="RU003690"/>
    </source>
</evidence>
<gene>
    <name evidence="2" type="ORF">HXW75_09525</name>
</gene>
<dbReference type="GO" id="GO:0008422">
    <property type="term" value="F:beta-glucosidase activity"/>
    <property type="evidence" value="ECO:0007669"/>
    <property type="project" value="TreeGrafter"/>
</dbReference>
<evidence type="ECO:0000313" key="3">
    <source>
        <dbReference type="Proteomes" id="UP001057280"/>
    </source>
</evidence>
<comment type="similarity">
    <text evidence="1">Belongs to the glycosyl hydrolase 1 family.</text>
</comment>